<feature type="compositionally biased region" description="Basic and acidic residues" evidence="1">
    <location>
        <begin position="39"/>
        <end position="56"/>
    </location>
</feature>
<name>A0ABM7WDS3_9BACT</name>
<proteinExistence type="predicted"/>
<keyword evidence="3" id="KW-1185">Reference proteome</keyword>
<organism evidence="2 3">
    <name type="scientific">Desulfofustis limnaeus</name>
    <dbReference type="NCBI Taxonomy" id="2740163"/>
    <lineage>
        <taxon>Bacteria</taxon>
        <taxon>Pseudomonadati</taxon>
        <taxon>Thermodesulfobacteriota</taxon>
        <taxon>Desulfobulbia</taxon>
        <taxon>Desulfobulbales</taxon>
        <taxon>Desulfocapsaceae</taxon>
        <taxon>Desulfofustis</taxon>
    </lineage>
</organism>
<accession>A0ABM7WDS3</accession>
<protein>
    <submittedName>
        <fullName evidence="2">Uncharacterized protein</fullName>
    </submittedName>
</protein>
<sequence length="87" mass="10378">MIPEDGAFTYKKKNRNRIEEKRNENQGNSLFHPQAGNDSSKHQKVEIKRRTPHREQEKMILRPFEEIEEERCQNGKFWGLAKIEIIA</sequence>
<gene>
    <name evidence="2" type="ORF">DPPLL_34970</name>
</gene>
<dbReference type="EMBL" id="AP025516">
    <property type="protein sequence ID" value="BDD89132.1"/>
    <property type="molecule type" value="Genomic_DNA"/>
</dbReference>
<reference evidence="2 3" key="1">
    <citation type="submission" date="2022-01" db="EMBL/GenBank/DDBJ databases">
        <title>Desulfofustis limnae sp. nov., a novel mesophilic sulfate-reducing bacterium isolated from marsh soil.</title>
        <authorList>
            <person name="Watanabe M."/>
            <person name="Takahashi A."/>
            <person name="Kojima H."/>
            <person name="Fukui M."/>
        </authorList>
    </citation>
    <scope>NUCLEOTIDE SEQUENCE [LARGE SCALE GENOMIC DNA]</scope>
    <source>
        <strain evidence="2 3">PPLL</strain>
    </source>
</reference>
<evidence type="ECO:0000313" key="2">
    <source>
        <dbReference type="EMBL" id="BDD89132.1"/>
    </source>
</evidence>
<feature type="region of interest" description="Disordered" evidence="1">
    <location>
        <begin position="1"/>
        <end position="56"/>
    </location>
</feature>
<evidence type="ECO:0000313" key="3">
    <source>
        <dbReference type="Proteomes" id="UP000830055"/>
    </source>
</evidence>
<dbReference type="Proteomes" id="UP000830055">
    <property type="component" value="Chromosome"/>
</dbReference>
<evidence type="ECO:0000256" key="1">
    <source>
        <dbReference type="SAM" id="MobiDB-lite"/>
    </source>
</evidence>